<proteinExistence type="inferred from homology"/>
<dbReference type="PANTHER" id="PTHR43792">
    <property type="entry name" value="GNAT FAMILY, PUTATIVE (AFU_ORTHOLOGUE AFUA_3G00765)-RELATED-RELATED"/>
    <property type="match status" value="1"/>
</dbReference>
<dbReference type="NCBIfam" id="NF008072">
    <property type="entry name" value="PRK10809.1"/>
    <property type="match status" value="1"/>
</dbReference>
<evidence type="ECO:0000256" key="3">
    <source>
        <dbReference type="ARBA" id="ARBA00038502"/>
    </source>
</evidence>
<dbReference type="EMBL" id="JAUFQC010000001">
    <property type="protein sequence ID" value="MDN3610210.1"/>
    <property type="molecule type" value="Genomic_DNA"/>
</dbReference>
<gene>
    <name evidence="5" type="primary">rimJ</name>
    <name evidence="5" type="ORF">QWZ16_10900</name>
</gene>
<organism evidence="5 6">
    <name type="scientific">Vibrio ostreicida</name>
    <dbReference type="NCBI Taxonomy" id="526588"/>
    <lineage>
        <taxon>Bacteria</taxon>
        <taxon>Pseudomonadati</taxon>
        <taxon>Pseudomonadota</taxon>
        <taxon>Gammaproteobacteria</taxon>
        <taxon>Vibrionales</taxon>
        <taxon>Vibrionaceae</taxon>
        <taxon>Vibrio</taxon>
    </lineage>
</organism>
<keyword evidence="1 5" id="KW-0808">Transferase</keyword>
<dbReference type="Proteomes" id="UP001238540">
    <property type="component" value="Unassembled WGS sequence"/>
</dbReference>
<dbReference type="InterPro" id="IPR051531">
    <property type="entry name" value="N-acetyltransferase"/>
</dbReference>
<dbReference type="GO" id="GO:0008999">
    <property type="term" value="F:protein-N-terminal-alanine acetyltransferase activity"/>
    <property type="evidence" value="ECO:0007669"/>
    <property type="project" value="UniProtKB-EC"/>
</dbReference>
<comment type="similarity">
    <text evidence="3">Belongs to the acetyltransferase family. RimJ subfamily.</text>
</comment>
<dbReference type="GO" id="GO:0005840">
    <property type="term" value="C:ribosome"/>
    <property type="evidence" value="ECO:0007669"/>
    <property type="project" value="UniProtKB-KW"/>
</dbReference>
<dbReference type="EC" id="2.3.1.267" evidence="5"/>
<dbReference type="InterPro" id="IPR016181">
    <property type="entry name" value="Acyl_CoA_acyltransferase"/>
</dbReference>
<keyword evidence="5" id="KW-0687">Ribonucleoprotein</keyword>
<dbReference type="InterPro" id="IPR000182">
    <property type="entry name" value="GNAT_dom"/>
</dbReference>
<evidence type="ECO:0000256" key="1">
    <source>
        <dbReference type="ARBA" id="ARBA00022679"/>
    </source>
</evidence>
<evidence type="ECO:0000313" key="6">
    <source>
        <dbReference type="Proteomes" id="UP001238540"/>
    </source>
</evidence>
<evidence type="ECO:0000259" key="4">
    <source>
        <dbReference type="PROSITE" id="PS51186"/>
    </source>
</evidence>
<comment type="caution">
    <text evidence="5">The sequence shown here is derived from an EMBL/GenBank/DDBJ whole genome shotgun (WGS) entry which is preliminary data.</text>
</comment>
<dbReference type="PROSITE" id="PS51186">
    <property type="entry name" value="GNAT"/>
    <property type="match status" value="1"/>
</dbReference>
<reference evidence="6" key="1">
    <citation type="journal article" date="2019" name="Int. J. Syst. Evol. Microbiol.">
        <title>The Global Catalogue of Microorganisms (GCM) 10K type strain sequencing project: providing services to taxonomists for standard genome sequencing and annotation.</title>
        <authorList>
            <consortium name="The Broad Institute Genomics Platform"/>
            <consortium name="The Broad Institute Genome Sequencing Center for Infectious Disease"/>
            <person name="Wu L."/>
            <person name="Ma J."/>
        </authorList>
    </citation>
    <scope>NUCLEOTIDE SEQUENCE [LARGE SCALE GENOMIC DNA]</scope>
    <source>
        <strain evidence="6">CECT 7398</strain>
    </source>
</reference>
<keyword evidence="5" id="KW-0689">Ribosomal protein</keyword>
<sequence>MERMSTPQQVFEQDGNIIVRTAEPTDGWLISNYFVVNREHLKPWEPTRDEAFYTESGWTQRLIKLNELHRMGLGYYLIIIDDDTGQILGTVSFSNISRFPFHACTMGYSLGESAQGRGVMTRALNLAVKYMFSIQNVHRIMAAYMPRNQRSEAVLNRLGFAQEGFADDYLLINGQWEDHNLMSLINPCWKDPNVDSPK</sequence>
<dbReference type="RefSeq" id="WP_076589383.1">
    <property type="nucleotide sequence ID" value="NZ_JABEYA020000001.1"/>
</dbReference>
<evidence type="ECO:0000313" key="5">
    <source>
        <dbReference type="EMBL" id="MDN3610210.1"/>
    </source>
</evidence>
<dbReference type="PANTHER" id="PTHR43792:SF8">
    <property type="entry name" value="[RIBOSOMAL PROTEIN US5]-ALANINE N-ACETYLTRANSFERASE"/>
    <property type="match status" value="1"/>
</dbReference>
<feature type="domain" description="N-acetyltransferase" evidence="4">
    <location>
        <begin position="31"/>
        <end position="187"/>
    </location>
</feature>
<name>A0ABT8BVU7_9VIBR</name>
<keyword evidence="6" id="KW-1185">Reference proteome</keyword>
<accession>A0ABT8BVU7</accession>
<dbReference type="Gene3D" id="3.40.630.30">
    <property type="match status" value="1"/>
</dbReference>
<keyword evidence="2 5" id="KW-0012">Acyltransferase</keyword>
<dbReference type="Pfam" id="PF13302">
    <property type="entry name" value="Acetyltransf_3"/>
    <property type="match status" value="1"/>
</dbReference>
<protein>
    <submittedName>
        <fullName evidence="5">Ribosomal protein S5-alanine N-acetyltransferase</fullName>
        <ecNumber evidence="5">2.3.1.267</ecNumber>
    </submittedName>
</protein>
<dbReference type="SUPFAM" id="SSF55729">
    <property type="entry name" value="Acyl-CoA N-acyltransferases (Nat)"/>
    <property type="match status" value="1"/>
</dbReference>
<evidence type="ECO:0000256" key="2">
    <source>
        <dbReference type="ARBA" id="ARBA00023315"/>
    </source>
</evidence>